<evidence type="ECO:0000256" key="1">
    <source>
        <dbReference type="SAM" id="Phobius"/>
    </source>
</evidence>
<evidence type="ECO:0000259" key="2">
    <source>
        <dbReference type="Pfam" id="PF24803"/>
    </source>
</evidence>
<keyword evidence="4" id="KW-1185">Reference proteome</keyword>
<protein>
    <recommendedName>
        <fullName evidence="2">DUF7704 domain-containing protein</fullName>
    </recommendedName>
</protein>
<feature type="transmembrane region" description="Helical" evidence="1">
    <location>
        <begin position="103"/>
        <end position="122"/>
    </location>
</feature>
<evidence type="ECO:0000313" key="4">
    <source>
        <dbReference type="Proteomes" id="UP000053424"/>
    </source>
</evidence>
<feature type="transmembrane region" description="Helical" evidence="1">
    <location>
        <begin position="64"/>
        <end position="83"/>
    </location>
</feature>
<reference evidence="4" key="2">
    <citation type="submission" date="2015-01" db="EMBL/GenBank/DDBJ databases">
        <title>Evolutionary Origins and Diversification of the Mycorrhizal Mutualists.</title>
        <authorList>
            <consortium name="DOE Joint Genome Institute"/>
            <consortium name="Mycorrhizal Genomics Consortium"/>
            <person name="Kohler A."/>
            <person name="Kuo A."/>
            <person name="Nagy L.G."/>
            <person name="Floudas D."/>
            <person name="Copeland A."/>
            <person name="Barry K.W."/>
            <person name="Cichocki N."/>
            <person name="Veneault-Fourrey C."/>
            <person name="LaButti K."/>
            <person name="Lindquist E.A."/>
            <person name="Lipzen A."/>
            <person name="Lundell T."/>
            <person name="Morin E."/>
            <person name="Murat C."/>
            <person name="Riley R."/>
            <person name="Ohm R."/>
            <person name="Sun H."/>
            <person name="Tunlid A."/>
            <person name="Henrissat B."/>
            <person name="Grigoriev I.V."/>
            <person name="Hibbett D.S."/>
            <person name="Martin F."/>
        </authorList>
    </citation>
    <scope>NUCLEOTIDE SEQUENCE [LARGE SCALE GENOMIC DNA]</scope>
    <source>
        <strain evidence="4">h7</strain>
    </source>
</reference>
<dbReference type="PANTHER" id="PTHR37019">
    <property type="entry name" value="CHROMOSOME 1, WHOLE GENOME SHOTGUN SEQUENCE"/>
    <property type="match status" value="1"/>
</dbReference>
<dbReference type="STRING" id="686832.A0A0C2YDY1"/>
<dbReference type="PANTHER" id="PTHR37019:SF2">
    <property type="entry name" value="EXPERA DOMAIN-CONTAINING PROTEIN"/>
    <property type="match status" value="1"/>
</dbReference>
<feature type="transmembrane region" description="Helical" evidence="1">
    <location>
        <begin position="142"/>
        <end position="159"/>
    </location>
</feature>
<dbReference type="EMBL" id="KN831769">
    <property type="protein sequence ID" value="KIM47993.1"/>
    <property type="molecule type" value="Genomic_DNA"/>
</dbReference>
<organism evidence="3 4">
    <name type="scientific">Hebeloma cylindrosporum</name>
    <dbReference type="NCBI Taxonomy" id="76867"/>
    <lineage>
        <taxon>Eukaryota</taxon>
        <taxon>Fungi</taxon>
        <taxon>Dikarya</taxon>
        <taxon>Basidiomycota</taxon>
        <taxon>Agaricomycotina</taxon>
        <taxon>Agaricomycetes</taxon>
        <taxon>Agaricomycetidae</taxon>
        <taxon>Agaricales</taxon>
        <taxon>Agaricineae</taxon>
        <taxon>Hymenogastraceae</taxon>
        <taxon>Hebeloma</taxon>
    </lineage>
</organism>
<keyword evidence="1" id="KW-0812">Transmembrane</keyword>
<dbReference type="Pfam" id="PF24803">
    <property type="entry name" value="DUF7704"/>
    <property type="match status" value="1"/>
</dbReference>
<accession>A0A0C2YDY1</accession>
<evidence type="ECO:0000313" key="3">
    <source>
        <dbReference type="EMBL" id="KIM47993.1"/>
    </source>
</evidence>
<proteinExistence type="predicted"/>
<dbReference type="AlphaFoldDB" id="A0A0C2YDY1"/>
<sequence>MAQDTFPALPGIYRVLFLYLEPISTIAPVVMVWLSPGASWFHHQLIPSALPAPTASLEPRTLMAVWQLTNCYFLLGLLSSLAFRAIRDALPNNAVAQERILGASFLALGIADLTHIFATFFGLPADLQYTPSTWNSMTHGNITVVIALFIFRLAWYLGIGRTRYYFGVHPSKGLKMK</sequence>
<feature type="transmembrane region" description="Helical" evidence="1">
    <location>
        <begin position="12"/>
        <end position="34"/>
    </location>
</feature>
<keyword evidence="1" id="KW-1133">Transmembrane helix</keyword>
<gene>
    <name evidence="3" type="ORF">M413DRAFT_217406</name>
</gene>
<keyword evidence="1" id="KW-0472">Membrane</keyword>
<feature type="domain" description="DUF7704" evidence="2">
    <location>
        <begin position="8"/>
        <end position="159"/>
    </location>
</feature>
<dbReference type="HOGENOM" id="CLU_112091_3_0_1"/>
<name>A0A0C2YDY1_HEBCY</name>
<reference evidence="3 4" key="1">
    <citation type="submission" date="2014-04" db="EMBL/GenBank/DDBJ databases">
        <authorList>
            <consortium name="DOE Joint Genome Institute"/>
            <person name="Kuo A."/>
            <person name="Gay G."/>
            <person name="Dore J."/>
            <person name="Kohler A."/>
            <person name="Nagy L.G."/>
            <person name="Floudas D."/>
            <person name="Copeland A."/>
            <person name="Barry K.W."/>
            <person name="Cichocki N."/>
            <person name="Veneault-Fourrey C."/>
            <person name="LaButti K."/>
            <person name="Lindquist E.A."/>
            <person name="Lipzen A."/>
            <person name="Lundell T."/>
            <person name="Morin E."/>
            <person name="Murat C."/>
            <person name="Sun H."/>
            <person name="Tunlid A."/>
            <person name="Henrissat B."/>
            <person name="Grigoriev I.V."/>
            <person name="Hibbett D.S."/>
            <person name="Martin F."/>
            <person name="Nordberg H.P."/>
            <person name="Cantor M.N."/>
            <person name="Hua S.X."/>
        </authorList>
    </citation>
    <scope>NUCLEOTIDE SEQUENCE [LARGE SCALE GENOMIC DNA]</scope>
    <source>
        <strain evidence="4">h7</strain>
    </source>
</reference>
<dbReference type="Proteomes" id="UP000053424">
    <property type="component" value="Unassembled WGS sequence"/>
</dbReference>
<dbReference type="OrthoDB" id="2937326at2759"/>
<dbReference type="InterPro" id="IPR056121">
    <property type="entry name" value="DUF7704"/>
</dbReference>